<dbReference type="KEGG" id="afj:AFERRID_24350"/>
<dbReference type="EMBL" id="AP018795">
    <property type="protein sequence ID" value="BBF66217.1"/>
    <property type="molecule type" value="Genomic_DNA"/>
</dbReference>
<dbReference type="Proteomes" id="UP000280188">
    <property type="component" value="Chromosome"/>
</dbReference>
<proteinExistence type="predicted"/>
<sequence length="87" mass="9703">MNTQKMVLPAIILPLSFSVPAFAQLSNHLTQVAGDIYACKTSEQARMQHINPDYLVPGCRIYKPSPDISDLWTTKTNHHREAETGHG</sequence>
<accession>A0A2Z6IMU8</accession>
<reference evidence="1 2" key="1">
    <citation type="journal article" date="2018" name="Microbiol. Resour. Announc.">
        <title>Complete Genome Sequence of Acidithiobacillus ferridurans JCM 18981.</title>
        <authorList>
            <person name="Miyauchi T."/>
            <person name="Kouzuma A."/>
            <person name="Abe T."/>
            <person name="Watanabe K."/>
        </authorList>
    </citation>
    <scope>NUCLEOTIDE SEQUENCE [LARGE SCALE GENOMIC DNA]</scope>
    <source>
        <strain evidence="2">ATCC 33020 / DSM 29468 / JCM 18981 / 11Fe</strain>
    </source>
</reference>
<dbReference type="AlphaFoldDB" id="A0A2Z6IMU8"/>
<dbReference type="RefSeq" id="WP_126605306.1">
    <property type="nucleotide sequence ID" value="NZ_AP018795.1"/>
</dbReference>
<name>A0A2Z6IMU8_ACIFI</name>
<protein>
    <submittedName>
        <fullName evidence="1">Uncharacterized protein</fullName>
    </submittedName>
</protein>
<gene>
    <name evidence="1" type="ORF">AFERRID_24350</name>
</gene>
<evidence type="ECO:0000313" key="1">
    <source>
        <dbReference type="EMBL" id="BBF66217.1"/>
    </source>
</evidence>
<keyword evidence="2" id="KW-1185">Reference proteome</keyword>
<organism evidence="1 2">
    <name type="scientific">Acidithiobacillus ferridurans</name>
    <dbReference type="NCBI Taxonomy" id="1232575"/>
    <lineage>
        <taxon>Bacteria</taxon>
        <taxon>Pseudomonadati</taxon>
        <taxon>Pseudomonadota</taxon>
        <taxon>Acidithiobacillia</taxon>
        <taxon>Acidithiobacillales</taxon>
        <taxon>Acidithiobacillaceae</taxon>
        <taxon>Acidithiobacillus</taxon>
    </lineage>
</organism>
<evidence type="ECO:0000313" key="2">
    <source>
        <dbReference type="Proteomes" id="UP000280188"/>
    </source>
</evidence>